<evidence type="ECO:0000256" key="3">
    <source>
        <dbReference type="ARBA" id="ARBA00013190"/>
    </source>
</evidence>
<reference evidence="11" key="1">
    <citation type="submission" date="2022-01" db="EMBL/GenBank/DDBJ databases">
        <title>Microbacterium eymi and Microbacterium rhizovicinus sp. nov., isolated from the rhizospheric soil of Elymus tsukushiensis, a plant native to the Dokdo Islands, Republic of Korea.</title>
        <authorList>
            <person name="Hwang Y.J."/>
        </authorList>
    </citation>
    <scope>NUCLEOTIDE SEQUENCE</scope>
    <source>
        <strain evidence="11">KUDC0405</strain>
    </source>
</reference>
<dbReference type="InterPro" id="IPR013149">
    <property type="entry name" value="ADH-like_C"/>
</dbReference>
<dbReference type="Pfam" id="PF00107">
    <property type="entry name" value="ADH_zinc_N"/>
    <property type="match status" value="1"/>
</dbReference>
<keyword evidence="4 9" id="KW-0479">Metal-binding</keyword>
<dbReference type="PANTHER" id="PTHR42940:SF8">
    <property type="entry name" value="VACUOLAR PROTEIN SORTING-ASSOCIATED PROTEIN 11"/>
    <property type="match status" value="1"/>
</dbReference>
<dbReference type="InterPro" id="IPR036291">
    <property type="entry name" value="NAD(P)-bd_dom_sf"/>
</dbReference>
<feature type="domain" description="Enoyl reductase (ER)" evidence="10">
    <location>
        <begin position="8"/>
        <end position="334"/>
    </location>
</feature>
<evidence type="ECO:0000256" key="6">
    <source>
        <dbReference type="ARBA" id="ARBA00023002"/>
    </source>
</evidence>
<dbReference type="SUPFAM" id="SSF50129">
    <property type="entry name" value="GroES-like"/>
    <property type="match status" value="1"/>
</dbReference>
<protein>
    <recommendedName>
        <fullName evidence="3">alcohol dehydrogenase</fullName>
        <ecNumber evidence="3">1.1.1.1</ecNumber>
    </recommendedName>
</protein>
<sequence length="343" mass="35779">MHAAVATSFTEPLTIEERQIPSPGPGQVLVRIEACGLCHTDIHAVHGDWPVKPDLPFVPGHEGVGVVERLGDGVTSRTIGQRVALPWLGHACGECRYCIDGRENLCERQYNTGYSVDGGYAEYALADARFATPVPDGIPPLDAAPLTCAGVTTYAAVKAACVVPAERVVVFGVGGLGHLAVQYARLVGAQVLAVDVTQEKLDLALDLGADHAINASEVDPVDAILQLGGADVAIVLAVAPTVFDQAFRSLNRGGRLVLVSLPAAGTLTIPIFDTVLKGISIIGSIVGTRQDLAEVFALHAAGRTKVIAAERKLGDVNEAMAEVLHGTVPARLVFTYDAGPHAG</sequence>
<accession>A0ABY5NIA9</accession>
<gene>
    <name evidence="11" type="ORF">L2X98_30940</name>
</gene>
<evidence type="ECO:0000256" key="4">
    <source>
        <dbReference type="ARBA" id="ARBA00022723"/>
    </source>
</evidence>
<evidence type="ECO:0000256" key="1">
    <source>
        <dbReference type="ARBA" id="ARBA00001947"/>
    </source>
</evidence>
<evidence type="ECO:0000256" key="9">
    <source>
        <dbReference type="RuleBase" id="RU361277"/>
    </source>
</evidence>
<dbReference type="SUPFAM" id="SSF51735">
    <property type="entry name" value="NAD(P)-binding Rossmann-fold domains"/>
    <property type="match status" value="1"/>
</dbReference>
<dbReference type="Proteomes" id="UP001054811">
    <property type="component" value="Chromosome"/>
</dbReference>
<dbReference type="PANTHER" id="PTHR42940">
    <property type="entry name" value="ALCOHOL DEHYDROGENASE 1-RELATED"/>
    <property type="match status" value="1"/>
</dbReference>
<name>A0ABY5NIA9_9MICO</name>
<dbReference type="Gene3D" id="3.40.50.720">
    <property type="entry name" value="NAD(P)-binding Rossmann-like Domain"/>
    <property type="match status" value="1"/>
</dbReference>
<evidence type="ECO:0000256" key="8">
    <source>
        <dbReference type="ARBA" id="ARBA00049243"/>
    </source>
</evidence>
<dbReference type="SMART" id="SM00829">
    <property type="entry name" value="PKS_ER"/>
    <property type="match status" value="1"/>
</dbReference>
<keyword evidence="6" id="KW-0560">Oxidoreductase</keyword>
<dbReference type="EMBL" id="CP091139">
    <property type="protein sequence ID" value="UUT34844.1"/>
    <property type="molecule type" value="Genomic_DNA"/>
</dbReference>
<evidence type="ECO:0000256" key="7">
    <source>
        <dbReference type="ARBA" id="ARBA00049164"/>
    </source>
</evidence>
<dbReference type="EC" id="1.1.1.1" evidence="3"/>
<evidence type="ECO:0000259" key="10">
    <source>
        <dbReference type="SMART" id="SM00829"/>
    </source>
</evidence>
<keyword evidence="5 9" id="KW-0862">Zinc</keyword>
<comment type="cofactor">
    <cofactor evidence="1 9">
        <name>Zn(2+)</name>
        <dbReference type="ChEBI" id="CHEBI:29105"/>
    </cofactor>
</comment>
<dbReference type="InterPro" id="IPR020843">
    <property type="entry name" value="ER"/>
</dbReference>
<evidence type="ECO:0000256" key="5">
    <source>
        <dbReference type="ARBA" id="ARBA00022833"/>
    </source>
</evidence>
<evidence type="ECO:0000256" key="2">
    <source>
        <dbReference type="ARBA" id="ARBA00008072"/>
    </source>
</evidence>
<evidence type="ECO:0000313" key="12">
    <source>
        <dbReference type="Proteomes" id="UP001054811"/>
    </source>
</evidence>
<comment type="catalytic activity">
    <reaction evidence="7">
        <text>a secondary alcohol + NAD(+) = a ketone + NADH + H(+)</text>
        <dbReference type="Rhea" id="RHEA:10740"/>
        <dbReference type="ChEBI" id="CHEBI:15378"/>
        <dbReference type="ChEBI" id="CHEBI:17087"/>
        <dbReference type="ChEBI" id="CHEBI:35681"/>
        <dbReference type="ChEBI" id="CHEBI:57540"/>
        <dbReference type="ChEBI" id="CHEBI:57945"/>
        <dbReference type="EC" id="1.1.1.1"/>
    </reaction>
</comment>
<dbReference type="RefSeq" id="WP_259611376.1">
    <property type="nucleotide sequence ID" value="NZ_CP091139.2"/>
</dbReference>
<evidence type="ECO:0000313" key="11">
    <source>
        <dbReference type="EMBL" id="UUT34844.1"/>
    </source>
</evidence>
<organism evidence="11 12">
    <name type="scientific">Microbacterium elymi</name>
    <dbReference type="NCBI Taxonomy" id="2909587"/>
    <lineage>
        <taxon>Bacteria</taxon>
        <taxon>Bacillati</taxon>
        <taxon>Actinomycetota</taxon>
        <taxon>Actinomycetes</taxon>
        <taxon>Micrococcales</taxon>
        <taxon>Microbacteriaceae</taxon>
        <taxon>Microbacterium</taxon>
    </lineage>
</organism>
<proteinExistence type="inferred from homology"/>
<dbReference type="InterPro" id="IPR011032">
    <property type="entry name" value="GroES-like_sf"/>
</dbReference>
<dbReference type="InterPro" id="IPR013154">
    <property type="entry name" value="ADH-like_N"/>
</dbReference>
<dbReference type="InterPro" id="IPR002328">
    <property type="entry name" value="ADH_Zn_CS"/>
</dbReference>
<comment type="similarity">
    <text evidence="2 9">Belongs to the zinc-containing alcohol dehydrogenase family.</text>
</comment>
<dbReference type="Pfam" id="PF08240">
    <property type="entry name" value="ADH_N"/>
    <property type="match status" value="1"/>
</dbReference>
<dbReference type="Gene3D" id="3.90.180.10">
    <property type="entry name" value="Medium-chain alcohol dehydrogenases, catalytic domain"/>
    <property type="match status" value="1"/>
</dbReference>
<keyword evidence="12" id="KW-1185">Reference proteome</keyword>
<dbReference type="PROSITE" id="PS00059">
    <property type="entry name" value="ADH_ZINC"/>
    <property type="match status" value="1"/>
</dbReference>
<dbReference type="CDD" id="cd08297">
    <property type="entry name" value="CAD3"/>
    <property type="match status" value="1"/>
</dbReference>
<comment type="catalytic activity">
    <reaction evidence="8">
        <text>a primary alcohol + NAD(+) = an aldehyde + NADH + H(+)</text>
        <dbReference type="Rhea" id="RHEA:10736"/>
        <dbReference type="ChEBI" id="CHEBI:15378"/>
        <dbReference type="ChEBI" id="CHEBI:15734"/>
        <dbReference type="ChEBI" id="CHEBI:17478"/>
        <dbReference type="ChEBI" id="CHEBI:57540"/>
        <dbReference type="ChEBI" id="CHEBI:57945"/>
        <dbReference type="EC" id="1.1.1.1"/>
    </reaction>
</comment>